<comment type="caution">
    <text evidence="1">The sequence shown here is derived from an EMBL/GenBank/DDBJ whole genome shotgun (WGS) entry which is preliminary data.</text>
</comment>
<accession>A0A8J7B0I8</accession>
<evidence type="ECO:0000313" key="2">
    <source>
        <dbReference type="Proteomes" id="UP000654482"/>
    </source>
</evidence>
<proteinExistence type="predicted"/>
<dbReference type="RefSeq" id="WP_194028028.1">
    <property type="nucleotide sequence ID" value="NZ_JADEWZ010000004.1"/>
</dbReference>
<keyword evidence="2" id="KW-1185">Reference proteome</keyword>
<evidence type="ECO:0000313" key="1">
    <source>
        <dbReference type="EMBL" id="MBE9114930.1"/>
    </source>
</evidence>
<gene>
    <name evidence="1" type="ORF">IQ249_03365</name>
</gene>
<dbReference type="Proteomes" id="UP000654482">
    <property type="component" value="Unassembled WGS sequence"/>
</dbReference>
<name>A0A8J7B0I8_9CYAN</name>
<dbReference type="AlphaFoldDB" id="A0A8J7B0I8"/>
<protein>
    <submittedName>
        <fullName evidence="1">Uncharacterized protein</fullName>
    </submittedName>
</protein>
<organism evidence="1 2">
    <name type="scientific">Lusitaniella coriacea LEGE 07157</name>
    <dbReference type="NCBI Taxonomy" id="945747"/>
    <lineage>
        <taxon>Bacteria</taxon>
        <taxon>Bacillati</taxon>
        <taxon>Cyanobacteriota</taxon>
        <taxon>Cyanophyceae</taxon>
        <taxon>Spirulinales</taxon>
        <taxon>Lusitaniellaceae</taxon>
        <taxon>Lusitaniella</taxon>
    </lineage>
</organism>
<sequence>MKPLSFIIAGATTLGAIAFSPIVRAGVGWSYTYHCREYTITLSEYATRQFSYLQSTDSARIQINNGFNRNTGRSWIYSFRNGRTVYELEDVWGRGGGDVGSANLVVYRYGKEVLRRNCRK</sequence>
<dbReference type="EMBL" id="JADEWZ010000004">
    <property type="protein sequence ID" value="MBE9114930.1"/>
    <property type="molecule type" value="Genomic_DNA"/>
</dbReference>
<reference evidence="1" key="1">
    <citation type="submission" date="2020-10" db="EMBL/GenBank/DDBJ databases">
        <authorList>
            <person name="Castelo-Branco R."/>
            <person name="Eusebio N."/>
            <person name="Adriana R."/>
            <person name="Vieira A."/>
            <person name="Brugerolle De Fraissinette N."/>
            <person name="Rezende De Castro R."/>
            <person name="Schneider M.P."/>
            <person name="Vasconcelos V."/>
            <person name="Leao P.N."/>
        </authorList>
    </citation>
    <scope>NUCLEOTIDE SEQUENCE</scope>
    <source>
        <strain evidence="1">LEGE 07157</strain>
    </source>
</reference>